<dbReference type="AlphaFoldDB" id="A0A814VD45"/>
<dbReference type="Proteomes" id="UP000663860">
    <property type="component" value="Unassembled WGS sequence"/>
</dbReference>
<evidence type="ECO:0000313" key="6">
    <source>
        <dbReference type="EMBL" id="CAF1186705.1"/>
    </source>
</evidence>
<organism evidence="6 8">
    <name type="scientific">Adineta steineri</name>
    <dbReference type="NCBI Taxonomy" id="433720"/>
    <lineage>
        <taxon>Eukaryota</taxon>
        <taxon>Metazoa</taxon>
        <taxon>Spiralia</taxon>
        <taxon>Gnathifera</taxon>
        <taxon>Rotifera</taxon>
        <taxon>Eurotatoria</taxon>
        <taxon>Bdelloidea</taxon>
        <taxon>Adinetida</taxon>
        <taxon>Adinetidae</taxon>
        <taxon>Adineta</taxon>
    </lineage>
</organism>
<dbReference type="InterPro" id="IPR039670">
    <property type="entry name" value="NPC2-like"/>
</dbReference>
<dbReference type="EMBL" id="CAJNOE010000384">
    <property type="protein sequence ID" value="CAF1186705.1"/>
    <property type="molecule type" value="Genomic_DNA"/>
</dbReference>
<dbReference type="InterPro" id="IPR014756">
    <property type="entry name" value="Ig_E-set"/>
</dbReference>
<comment type="subcellular location">
    <subcellularLocation>
        <location evidence="1">Secreted</location>
    </subcellularLocation>
</comment>
<dbReference type="Pfam" id="PF02221">
    <property type="entry name" value="E1_DerP2_DerF2"/>
    <property type="match status" value="1"/>
</dbReference>
<dbReference type="FunFam" id="2.60.40.770:FF:000001">
    <property type="entry name" value="NPC intracellular cholesterol transporter 2"/>
    <property type="match status" value="1"/>
</dbReference>
<evidence type="ECO:0000313" key="7">
    <source>
        <dbReference type="EMBL" id="CAF4052432.1"/>
    </source>
</evidence>
<feature type="signal peptide" evidence="4">
    <location>
        <begin position="1"/>
        <end position="21"/>
    </location>
</feature>
<gene>
    <name evidence="6" type="ORF">IZO911_LOCUS27790</name>
    <name evidence="7" type="ORF">KXQ929_LOCUS31626</name>
</gene>
<sequence>MTFNRLTLFLFFLLNLTICAAQLQHPFKQCSSRRTGEVLKASVNAPCGKEYCTFYKGTDARLEFTFKLRKKAHKVRAKVTATIGTIDHDFVLPNHDVCQLLGGCPLKIDHPYSYHNSMFVSPTYPSVKINQMRYYLIDGKGREVACVSLPVMITEKDSKS</sequence>
<reference evidence="6" key="1">
    <citation type="submission" date="2021-02" db="EMBL/GenBank/DDBJ databases">
        <authorList>
            <person name="Nowell W R."/>
        </authorList>
    </citation>
    <scope>NUCLEOTIDE SEQUENCE</scope>
</reference>
<evidence type="ECO:0000256" key="2">
    <source>
        <dbReference type="ARBA" id="ARBA00006370"/>
    </source>
</evidence>
<protein>
    <recommendedName>
        <fullName evidence="5">MD-2-related lipid-recognition domain-containing protein</fullName>
    </recommendedName>
</protein>
<dbReference type="SMART" id="SM00737">
    <property type="entry name" value="ML"/>
    <property type="match status" value="1"/>
</dbReference>
<evidence type="ECO:0000256" key="4">
    <source>
        <dbReference type="SAM" id="SignalP"/>
    </source>
</evidence>
<dbReference type="InterPro" id="IPR003172">
    <property type="entry name" value="ML_dom"/>
</dbReference>
<dbReference type="Proteomes" id="UP000663868">
    <property type="component" value="Unassembled WGS sequence"/>
</dbReference>
<dbReference type="GO" id="GO:0015918">
    <property type="term" value="P:sterol transport"/>
    <property type="evidence" value="ECO:0007669"/>
    <property type="project" value="InterPro"/>
</dbReference>
<evidence type="ECO:0000256" key="3">
    <source>
        <dbReference type="ARBA" id="ARBA00022525"/>
    </source>
</evidence>
<comment type="similarity">
    <text evidence="2">Belongs to the NPC2 family.</text>
</comment>
<feature type="chain" id="PRO_5035604032" description="MD-2-related lipid-recognition domain-containing protein" evidence="4">
    <location>
        <begin position="22"/>
        <end position="160"/>
    </location>
</feature>
<dbReference type="GO" id="GO:0005576">
    <property type="term" value="C:extracellular region"/>
    <property type="evidence" value="ECO:0007669"/>
    <property type="project" value="UniProtKB-SubCell"/>
</dbReference>
<name>A0A814VD45_9BILA</name>
<feature type="domain" description="MD-2-related lipid-recognition" evidence="5">
    <location>
        <begin position="27"/>
        <end position="151"/>
    </location>
</feature>
<dbReference type="EMBL" id="CAJOBB010003670">
    <property type="protein sequence ID" value="CAF4052432.1"/>
    <property type="molecule type" value="Genomic_DNA"/>
</dbReference>
<dbReference type="SUPFAM" id="SSF81296">
    <property type="entry name" value="E set domains"/>
    <property type="match status" value="1"/>
</dbReference>
<keyword evidence="4" id="KW-0732">Signal</keyword>
<dbReference type="Gene3D" id="2.60.40.770">
    <property type="match status" value="1"/>
</dbReference>
<comment type="caution">
    <text evidence="6">The sequence shown here is derived from an EMBL/GenBank/DDBJ whole genome shotgun (WGS) entry which is preliminary data.</text>
</comment>
<dbReference type="GO" id="GO:0032934">
    <property type="term" value="F:sterol binding"/>
    <property type="evidence" value="ECO:0007669"/>
    <property type="project" value="InterPro"/>
</dbReference>
<evidence type="ECO:0000259" key="5">
    <source>
        <dbReference type="SMART" id="SM00737"/>
    </source>
</evidence>
<dbReference type="PANTHER" id="PTHR11306:SF68">
    <property type="entry name" value="NPC INTRACELLULAR CHOLESTEROL TRANSPORTER 2"/>
    <property type="match status" value="1"/>
</dbReference>
<proteinExistence type="inferred from homology"/>
<accession>A0A814VD45</accession>
<dbReference type="PANTHER" id="PTHR11306">
    <property type="entry name" value="NIEMANN PICK TYPE C2 PROTEIN NPC2-RELATED"/>
    <property type="match status" value="1"/>
</dbReference>
<evidence type="ECO:0000313" key="8">
    <source>
        <dbReference type="Proteomes" id="UP000663860"/>
    </source>
</evidence>
<evidence type="ECO:0000256" key="1">
    <source>
        <dbReference type="ARBA" id="ARBA00004613"/>
    </source>
</evidence>
<keyword evidence="3" id="KW-0964">Secreted</keyword>